<dbReference type="InterPro" id="IPR052337">
    <property type="entry name" value="SAT4-like"/>
</dbReference>
<gene>
    <name evidence="9" type="ORF">SUNI508_00118</name>
</gene>
<feature type="transmembrane region" description="Helical" evidence="7">
    <location>
        <begin position="217"/>
        <end position="236"/>
    </location>
</feature>
<feature type="transmembrane region" description="Helical" evidence="7">
    <location>
        <begin position="91"/>
        <end position="112"/>
    </location>
</feature>
<feature type="region of interest" description="Disordered" evidence="6">
    <location>
        <begin position="318"/>
        <end position="376"/>
    </location>
</feature>
<evidence type="ECO:0000256" key="3">
    <source>
        <dbReference type="ARBA" id="ARBA00022989"/>
    </source>
</evidence>
<keyword evidence="3 7" id="KW-1133">Transmembrane helix</keyword>
<evidence type="ECO:0000256" key="2">
    <source>
        <dbReference type="ARBA" id="ARBA00022692"/>
    </source>
</evidence>
<dbReference type="PANTHER" id="PTHR33048">
    <property type="entry name" value="PTH11-LIKE INTEGRAL MEMBRANE PROTEIN (AFU_ORTHOLOGUE AFUA_5G11245)"/>
    <property type="match status" value="1"/>
</dbReference>
<keyword evidence="10" id="KW-1185">Reference proteome</keyword>
<feature type="transmembrane region" description="Helical" evidence="7">
    <location>
        <begin position="57"/>
        <end position="79"/>
    </location>
</feature>
<dbReference type="PANTHER" id="PTHR33048:SF96">
    <property type="entry name" value="INTEGRAL MEMBRANE PROTEIN"/>
    <property type="match status" value="1"/>
</dbReference>
<evidence type="ECO:0000313" key="10">
    <source>
        <dbReference type="Proteomes" id="UP001408356"/>
    </source>
</evidence>
<evidence type="ECO:0000256" key="1">
    <source>
        <dbReference type="ARBA" id="ARBA00004141"/>
    </source>
</evidence>
<feature type="transmembrane region" description="Helical" evidence="7">
    <location>
        <begin position="145"/>
        <end position="167"/>
    </location>
</feature>
<feature type="compositionally biased region" description="Basic residues" evidence="6">
    <location>
        <begin position="262"/>
        <end position="271"/>
    </location>
</feature>
<keyword evidence="4 7" id="KW-0472">Membrane</keyword>
<dbReference type="EMBL" id="JARVKF010000001">
    <property type="protein sequence ID" value="KAK9426591.1"/>
    <property type="molecule type" value="Genomic_DNA"/>
</dbReference>
<evidence type="ECO:0000256" key="5">
    <source>
        <dbReference type="ARBA" id="ARBA00038359"/>
    </source>
</evidence>
<comment type="subcellular location">
    <subcellularLocation>
        <location evidence="1">Membrane</location>
        <topology evidence="1">Multi-pass membrane protein</topology>
    </subcellularLocation>
</comment>
<name>A0ABR2VIH9_9PEZI</name>
<dbReference type="Proteomes" id="UP001408356">
    <property type="component" value="Unassembled WGS sequence"/>
</dbReference>
<protein>
    <recommendedName>
        <fullName evidence="8">Rhodopsin domain-containing protein</fullName>
    </recommendedName>
</protein>
<evidence type="ECO:0000256" key="4">
    <source>
        <dbReference type="ARBA" id="ARBA00023136"/>
    </source>
</evidence>
<feature type="transmembrane region" description="Helical" evidence="7">
    <location>
        <begin position="179"/>
        <end position="197"/>
    </location>
</feature>
<reference evidence="9 10" key="1">
    <citation type="journal article" date="2024" name="J. Plant Pathol.">
        <title>Sequence and assembly of the genome of Seiridium unicorne, isolate CBS 538.82, causal agent of cypress canker disease.</title>
        <authorList>
            <person name="Scali E."/>
            <person name="Rocca G.D."/>
            <person name="Danti R."/>
            <person name="Garbelotto M."/>
            <person name="Barberini S."/>
            <person name="Baroncelli R."/>
            <person name="Emiliani G."/>
        </authorList>
    </citation>
    <scope>NUCLEOTIDE SEQUENCE [LARGE SCALE GENOMIC DNA]</scope>
    <source>
        <strain evidence="9 10">BM-138-508</strain>
    </source>
</reference>
<proteinExistence type="inferred from homology"/>
<dbReference type="InterPro" id="IPR049326">
    <property type="entry name" value="Rhodopsin_dom_fungi"/>
</dbReference>
<keyword evidence="2 7" id="KW-0812">Transmembrane</keyword>
<comment type="caution">
    <text evidence="9">The sequence shown here is derived from an EMBL/GenBank/DDBJ whole genome shotgun (WGS) entry which is preliminary data.</text>
</comment>
<feature type="region of interest" description="Disordered" evidence="6">
    <location>
        <begin position="254"/>
        <end position="305"/>
    </location>
</feature>
<evidence type="ECO:0000256" key="7">
    <source>
        <dbReference type="SAM" id="Phobius"/>
    </source>
</evidence>
<evidence type="ECO:0000259" key="8">
    <source>
        <dbReference type="Pfam" id="PF20684"/>
    </source>
</evidence>
<dbReference type="Pfam" id="PF20684">
    <property type="entry name" value="Fung_rhodopsin"/>
    <property type="match status" value="1"/>
</dbReference>
<feature type="domain" description="Rhodopsin" evidence="8">
    <location>
        <begin position="6"/>
        <end position="242"/>
    </location>
</feature>
<comment type="similarity">
    <text evidence="5">Belongs to the SAT4 family.</text>
</comment>
<feature type="compositionally biased region" description="Polar residues" evidence="6">
    <location>
        <begin position="320"/>
        <end position="334"/>
    </location>
</feature>
<accession>A0ABR2VIH9</accession>
<sequence length="376" mass="41582">MGFLLRRFYAEDWLAIVTLMIYTAYSTFSLLGVHYGLGAHISDVPLDNHPKALFYKWAGQVAYVIIAVLVKFIAGLLLLRLCVGKKWQCITLWTMLVVSALYTAFYVFIVIYQCQPVEFYWYRYDPNRPVTGTCNGKALATIPTYISFVISVVSDWILALLPVSIVWNAKMDRRSKISVSCVLALGSIASMATVVRIPYAKQLLSNPDYLYNFTDLAIWSTVEIGLGLTASSLATLKPLFRKLKILVVTKSGSHATGTLPQHHSRPAHSRGRSGSIFHGTNRETKKLQKSPPIGSPALSGWKALDDKPNMPEGAFELSLATETSSVRTTITASPSIEEGNRLSPPPLLHQHSFKRTSVSFRVSHADNPTAGPDTMV</sequence>
<organism evidence="9 10">
    <name type="scientific">Seiridium unicorne</name>
    <dbReference type="NCBI Taxonomy" id="138068"/>
    <lineage>
        <taxon>Eukaryota</taxon>
        <taxon>Fungi</taxon>
        <taxon>Dikarya</taxon>
        <taxon>Ascomycota</taxon>
        <taxon>Pezizomycotina</taxon>
        <taxon>Sordariomycetes</taxon>
        <taxon>Xylariomycetidae</taxon>
        <taxon>Amphisphaeriales</taxon>
        <taxon>Sporocadaceae</taxon>
        <taxon>Seiridium</taxon>
    </lineage>
</organism>
<evidence type="ECO:0000313" key="9">
    <source>
        <dbReference type="EMBL" id="KAK9426591.1"/>
    </source>
</evidence>
<evidence type="ECO:0000256" key="6">
    <source>
        <dbReference type="SAM" id="MobiDB-lite"/>
    </source>
</evidence>
<feature type="transmembrane region" description="Helical" evidence="7">
    <location>
        <begin position="12"/>
        <end position="37"/>
    </location>
</feature>